<dbReference type="Gene3D" id="3.30.300.30">
    <property type="match status" value="1"/>
</dbReference>
<reference evidence="14" key="1">
    <citation type="submission" date="2022-12" db="EMBL/GenBank/DDBJ databases">
        <authorList>
            <person name="Wang J."/>
        </authorList>
    </citation>
    <scope>NUCLEOTIDE SEQUENCE</scope>
    <source>
        <strain evidence="14">HY-45-18</strain>
    </source>
</reference>
<dbReference type="PANTHER" id="PTHR30046:SF0">
    <property type="entry name" value="FLAGELLAR M-RING PROTEIN"/>
    <property type="match status" value="1"/>
</dbReference>
<evidence type="ECO:0000256" key="11">
    <source>
        <dbReference type="SAM" id="Phobius"/>
    </source>
</evidence>
<keyword evidence="15" id="KW-1185">Reference proteome</keyword>
<dbReference type="PIRSF" id="PIRSF004862">
    <property type="entry name" value="FliF"/>
    <property type="match status" value="1"/>
</dbReference>
<feature type="transmembrane region" description="Helical" evidence="11">
    <location>
        <begin position="24"/>
        <end position="44"/>
    </location>
</feature>
<keyword evidence="14" id="KW-0282">Flagellum</keyword>
<comment type="function">
    <text evidence="9">The M ring may be actively involved in energy transduction.</text>
</comment>
<evidence type="ECO:0000313" key="14">
    <source>
        <dbReference type="EMBL" id="MCY6483680.1"/>
    </source>
</evidence>
<accession>A0ABT4CZZ5</accession>
<evidence type="ECO:0000256" key="2">
    <source>
        <dbReference type="ARBA" id="ARBA00004651"/>
    </source>
</evidence>
<keyword evidence="6 11" id="KW-1133">Transmembrane helix</keyword>
<evidence type="ECO:0000256" key="8">
    <source>
        <dbReference type="ARBA" id="ARBA00023143"/>
    </source>
</evidence>
<evidence type="ECO:0000259" key="12">
    <source>
        <dbReference type="Pfam" id="PF01514"/>
    </source>
</evidence>
<dbReference type="InterPro" id="IPR043427">
    <property type="entry name" value="YscJ/FliF"/>
</dbReference>
<dbReference type="EMBL" id="JAPQER010000002">
    <property type="protein sequence ID" value="MCY6483680.1"/>
    <property type="molecule type" value="Genomic_DNA"/>
</dbReference>
<feature type="domain" description="Flagellar M-ring N-terminal" evidence="12">
    <location>
        <begin position="45"/>
        <end position="208"/>
    </location>
</feature>
<keyword evidence="4" id="KW-1003">Cell membrane</keyword>
<dbReference type="NCBIfam" id="TIGR00206">
    <property type="entry name" value="fliF"/>
    <property type="match status" value="1"/>
</dbReference>
<evidence type="ECO:0000259" key="13">
    <source>
        <dbReference type="Pfam" id="PF08345"/>
    </source>
</evidence>
<proteinExistence type="inferred from homology"/>
<dbReference type="RefSeq" id="WP_268039955.1">
    <property type="nucleotide sequence ID" value="NZ_JAPQER010000002.1"/>
</dbReference>
<comment type="caution">
    <text evidence="14">The sequence shown here is derived from an EMBL/GenBank/DDBJ whole genome shotgun (WGS) entry which is preliminary data.</text>
</comment>
<evidence type="ECO:0000256" key="10">
    <source>
        <dbReference type="SAM" id="MobiDB-lite"/>
    </source>
</evidence>
<feature type="region of interest" description="Disordered" evidence="10">
    <location>
        <begin position="296"/>
        <end position="327"/>
    </location>
</feature>
<comment type="similarity">
    <text evidence="3 9">Belongs to the FliF family.</text>
</comment>
<dbReference type="InterPro" id="IPR013556">
    <property type="entry name" value="Flag_M-ring_C"/>
</dbReference>
<keyword evidence="14" id="KW-0969">Cilium</keyword>
<feature type="compositionally biased region" description="Polar residues" evidence="10">
    <location>
        <begin position="316"/>
        <end position="327"/>
    </location>
</feature>
<dbReference type="Pfam" id="PF08345">
    <property type="entry name" value="YscJ_FliF_C"/>
    <property type="match status" value="1"/>
</dbReference>
<evidence type="ECO:0000256" key="7">
    <source>
        <dbReference type="ARBA" id="ARBA00023136"/>
    </source>
</evidence>
<evidence type="ECO:0000256" key="5">
    <source>
        <dbReference type="ARBA" id="ARBA00022692"/>
    </source>
</evidence>
<dbReference type="InterPro" id="IPR045851">
    <property type="entry name" value="AMP-bd_C_sf"/>
</dbReference>
<evidence type="ECO:0000256" key="6">
    <source>
        <dbReference type="ARBA" id="ARBA00022989"/>
    </source>
</evidence>
<feature type="transmembrane region" description="Helical" evidence="11">
    <location>
        <begin position="430"/>
        <end position="451"/>
    </location>
</feature>
<evidence type="ECO:0000313" key="15">
    <source>
        <dbReference type="Proteomes" id="UP001078443"/>
    </source>
</evidence>
<keyword evidence="14" id="KW-0966">Cell projection</keyword>
<keyword evidence="8 9" id="KW-0975">Bacterial flagellum</keyword>
<dbReference type="Proteomes" id="UP001078443">
    <property type="component" value="Unassembled WGS sequence"/>
</dbReference>
<keyword evidence="7 11" id="KW-0472">Membrane</keyword>
<dbReference type="PRINTS" id="PR01009">
    <property type="entry name" value="FLGMRINGFLIF"/>
</dbReference>
<sequence length="522" mass="58830">MDKIKQHIKKLAESFKGLSKGKKIAYSVLTVGVITSIIFLTVYLNATNYVVLFREMDPNDAQTVLAKLNEKKIQYTVKNNTIRVPEDKVAELRMDLVPQLTNGNRGYEILDEGSKFGMTDKERATKYKIAIEGELAKTIRTFPEVKQAKVQLVMQEESNFFRESEDATASVTLEVTPGKNIAKDQIKAIVSLVTGSVRNLPKENVKVIGIINGVTKELSENLFENEENVDLGTATTRQREYEKDLEKEYEKKIVSLLSSTYIKGVQVAVDVEVDFDAAEKTSVIWDKNPVVISEESKKDINTSSSEKENRSPIDDNMSNTYTDENGNVISSSHEEYKKNYEVGKIEEKVVSSPGKIKRIAASVIVNDKDLNEEEKDKIKNTIAAAISYDQSRGDIISIEGMKFNSGISEAAIEQEAKAAEEEENRKKMLMYKYIGAGAAALIMLLVILISLKKSKKVKKEEKIQGMDVVIDDNIQPKETLEPIDFEEDNERNHVENEIKRYASEKPEQVAEIIKSWMAEDER</sequence>
<organism evidence="14 15">
    <name type="scientific">Clostridium aestuarii</name>
    <dbReference type="NCBI Taxonomy" id="338193"/>
    <lineage>
        <taxon>Bacteria</taxon>
        <taxon>Bacillati</taxon>
        <taxon>Bacillota</taxon>
        <taxon>Clostridia</taxon>
        <taxon>Eubacteriales</taxon>
        <taxon>Clostridiaceae</taxon>
        <taxon>Clostridium</taxon>
    </lineage>
</organism>
<evidence type="ECO:0000256" key="9">
    <source>
        <dbReference type="PIRNR" id="PIRNR004862"/>
    </source>
</evidence>
<evidence type="ECO:0000256" key="4">
    <source>
        <dbReference type="ARBA" id="ARBA00022475"/>
    </source>
</evidence>
<dbReference type="InterPro" id="IPR006182">
    <property type="entry name" value="FliF_N_dom"/>
</dbReference>
<evidence type="ECO:0000256" key="1">
    <source>
        <dbReference type="ARBA" id="ARBA00004117"/>
    </source>
</evidence>
<comment type="subcellular location">
    <subcellularLocation>
        <location evidence="1 9">Bacterial flagellum basal body</location>
    </subcellularLocation>
    <subcellularLocation>
        <location evidence="2">Cell membrane</location>
        <topology evidence="2">Multi-pass membrane protein</topology>
    </subcellularLocation>
</comment>
<dbReference type="InterPro" id="IPR000067">
    <property type="entry name" value="FlgMring_FliF"/>
</dbReference>
<dbReference type="PANTHER" id="PTHR30046">
    <property type="entry name" value="FLAGELLAR M-RING PROTEIN"/>
    <property type="match status" value="1"/>
</dbReference>
<evidence type="ECO:0000256" key="3">
    <source>
        <dbReference type="ARBA" id="ARBA00007971"/>
    </source>
</evidence>
<dbReference type="Pfam" id="PF01514">
    <property type="entry name" value="YscJ_FliF"/>
    <property type="match status" value="1"/>
</dbReference>
<name>A0ABT4CZZ5_9CLOT</name>
<feature type="compositionally biased region" description="Basic and acidic residues" evidence="10">
    <location>
        <begin position="296"/>
        <end position="313"/>
    </location>
</feature>
<protein>
    <recommendedName>
        <fullName evidence="9">Flagellar M-ring protein</fullName>
    </recommendedName>
</protein>
<feature type="domain" description="Flagellar M-ring C-terminal" evidence="13">
    <location>
        <begin position="265"/>
        <end position="403"/>
    </location>
</feature>
<gene>
    <name evidence="14" type="primary">fliF</name>
    <name evidence="14" type="ORF">OW763_04870</name>
</gene>
<keyword evidence="5 11" id="KW-0812">Transmembrane</keyword>